<accession>A0A9X9LC48</accession>
<feature type="non-terminal residue" evidence="1">
    <location>
        <position position="1"/>
    </location>
</feature>
<dbReference type="AlphaFoldDB" id="A0A9X9LC48"/>
<dbReference type="PANTHER" id="PTHR12010:SF2">
    <property type="entry name" value="40S RIBOSOMAL PROTEIN S29"/>
    <property type="match status" value="1"/>
</dbReference>
<evidence type="ECO:0000313" key="2">
    <source>
        <dbReference type="Proteomes" id="UP000269945"/>
    </source>
</evidence>
<dbReference type="GO" id="GO:0003735">
    <property type="term" value="F:structural constituent of ribosome"/>
    <property type="evidence" value="ECO:0007669"/>
    <property type="project" value="InterPro"/>
</dbReference>
<name>A0A9X9LC48_GULGU</name>
<comment type="caution">
    <text evidence="1">The sequence shown here is derived from an EMBL/GenBank/DDBJ whole genome shotgun (WGS) entry which is preliminary data.</text>
</comment>
<dbReference type="GO" id="GO:0002181">
    <property type="term" value="P:cytoplasmic translation"/>
    <property type="evidence" value="ECO:0007669"/>
    <property type="project" value="TreeGrafter"/>
</dbReference>
<gene>
    <name evidence="1" type="ORF">BN2614_LOCUS2</name>
</gene>
<dbReference type="GO" id="GO:0022627">
    <property type="term" value="C:cytosolic small ribosomal subunit"/>
    <property type="evidence" value="ECO:0007669"/>
    <property type="project" value="TreeGrafter"/>
</dbReference>
<dbReference type="Gene3D" id="4.10.830.10">
    <property type="entry name" value="30s Ribosomal Protein S14, Chain N"/>
    <property type="match status" value="1"/>
</dbReference>
<protein>
    <recommendedName>
        <fullName evidence="3">40S ribosomal protein S29</fullName>
    </recommendedName>
</protein>
<sequence length="61" mass="6806">ARESKGSAAALLVPYEEPCGQGSCSCHIRSNWHGLIQKYGLKMCSQCFHQYVKDRGFSKVN</sequence>
<organism evidence="1 2">
    <name type="scientific">Gulo gulo</name>
    <name type="common">Wolverine</name>
    <name type="synonym">Gluton</name>
    <dbReference type="NCBI Taxonomy" id="48420"/>
    <lineage>
        <taxon>Eukaryota</taxon>
        <taxon>Metazoa</taxon>
        <taxon>Chordata</taxon>
        <taxon>Craniata</taxon>
        <taxon>Vertebrata</taxon>
        <taxon>Euteleostomi</taxon>
        <taxon>Mammalia</taxon>
        <taxon>Eutheria</taxon>
        <taxon>Laurasiatheria</taxon>
        <taxon>Carnivora</taxon>
        <taxon>Caniformia</taxon>
        <taxon>Musteloidea</taxon>
        <taxon>Mustelidae</taxon>
        <taxon>Guloninae</taxon>
        <taxon>Gulo</taxon>
    </lineage>
</organism>
<reference evidence="1 2" key="1">
    <citation type="submission" date="2018-10" db="EMBL/GenBank/DDBJ databases">
        <authorList>
            <person name="Ekblom R."/>
            <person name="Jareborg N."/>
        </authorList>
    </citation>
    <scope>NUCLEOTIDE SEQUENCE [LARGE SCALE GENOMIC DNA]</scope>
    <source>
        <tissue evidence="1">Muscle</tissue>
    </source>
</reference>
<dbReference type="GO" id="GO:0008270">
    <property type="term" value="F:zinc ion binding"/>
    <property type="evidence" value="ECO:0007669"/>
    <property type="project" value="InterPro"/>
</dbReference>
<dbReference type="EMBL" id="CYRY02000226">
    <property type="protein sequence ID" value="VCW49224.1"/>
    <property type="molecule type" value="Genomic_DNA"/>
</dbReference>
<keyword evidence="2" id="KW-1185">Reference proteome</keyword>
<dbReference type="PANTHER" id="PTHR12010">
    <property type="entry name" value="40S RIBOSOMAL PROTEIN S29"/>
    <property type="match status" value="1"/>
</dbReference>
<dbReference type="InterPro" id="IPR043140">
    <property type="entry name" value="Ribosomal_uS14_sf"/>
</dbReference>
<dbReference type="InterPro" id="IPR039744">
    <property type="entry name" value="RIbosomal_uS14_euk_arc"/>
</dbReference>
<proteinExistence type="predicted"/>
<evidence type="ECO:0000313" key="1">
    <source>
        <dbReference type="EMBL" id="VCW49224.1"/>
    </source>
</evidence>
<evidence type="ECO:0008006" key="3">
    <source>
        <dbReference type="Google" id="ProtNLM"/>
    </source>
</evidence>
<dbReference type="Proteomes" id="UP000269945">
    <property type="component" value="Unassembled WGS sequence"/>
</dbReference>